<evidence type="ECO:0000256" key="1">
    <source>
        <dbReference type="SAM" id="MobiDB-lite"/>
    </source>
</evidence>
<accession>A0ABR1REI2</accession>
<keyword evidence="3" id="KW-1185">Reference proteome</keyword>
<evidence type="ECO:0000313" key="3">
    <source>
        <dbReference type="Proteomes" id="UP001396898"/>
    </source>
</evidence>
<name>A0ABR1REI2_9PEZI</name>
<feature type="compositionally biased region" description="Polar residues" evidence="1">
    <location>
        <begin position="925"/>
        <end position="936"/>
    </location>
</feature>
<evidence type="ECO:0008006" key="4">
    <source>
        <dbReference type="Google" id="ProtNLM"/>
    </source>
</evidence>
<gene>
    <name evidence="2" type="ORF">PG991_011547</name>
</gene>
<feature type="region of interest" description="Disordered" evidence="1">
    <location>
        <begin position="925"/>
        <end position="951"/>
    </location>
</feature>
<protein>
    <recommendedName>
        <fullName evidence="4">Protein kinase domain-containing protein</fullName>
    </recommendedName>
</protein>
<sequence>MRVEAEKDYQSALREFIRIRDENKYQEAQSLGGRSFIQVSALNEALIAPDQSAKTNTITRLLLSSYDRLGESKQQVVEELKPYLPIFYVLLELDSGHLIHKFVERKVSKLPIWPHQLRSIFENQEPEGRRDLPDEFFKYQWPWCPLQFDWRMSQDLGSEHHIIPIPTRSPVESDLGVGYQVGRSHYKSEFDEEKNVYNSIGEKNGIVKYYGWFANRAIDEEGEGQTYYNLVLEHGEEDLYSIFNNMNPPVTTPNIGLFWNRIAGVAEGLAALQITRDQDDSRHVRYAWHGDIKPENILRVGGRLKLTDPGEAQMLPVRVDTLNPAQQPTILGLGGTRIFGCVFSVAATYVVLGKEGVKQYHELRRNAKRPFEEQYIPSDNFHDTRAVLTEVTDWHKYLRLCLRSGDPYTSRILDLVDNEMLITPGDKRINAVAVNGEILTIIADGNTTLGPTDIPNSIERFLSRLSQEHATSQEIPHAGPQSGRQMFEEGLLDAAWSLRFQRESQYSDFMEYDFPFATPNADPADNTHEHILQPAKFSVPEPLLYPESYYAGNDPFTIYQFEAELQKRRTELVSMSFFGRKGFSLCGPKKSREDRLRNQFTNRDIIYLVDNASSMARYWNHARQVLDILVWCTLEYDDDGLELHFTNHDDDLQLKPKSKRKQKREQFTRRLDLAEPRLTDELTTDMSASLACILERHLINHSSSTGMKRNLTVFVLTDGLWERHRDNNTAVDDYMTTFIQKIPDSDFDADKRTSDSAQEKPRERLISVQFIRFGHDKDARNRLLRLDNDLKNREQLVGRACADMIDTEHAEGDVPKMLLGSFIEEFDNKIIQGPTSPDLPRPIYAASPPQIPSPEPSRIGTAYPNSYSSSVRGTVNPKSHIQTYNENCTFGSPAVRRHYRRYTEASIIEFMDPLSKDILPQETGNGSVAGITTSDTAQRELSDPGSMGLAH</sequence>
<organism evidence="2 3">
    <name type="scientific">Apiospora marii</name>
    <dbReference type="NCBI Taxonomy" id="335849"/>
    <lineage>
        <taxon>Eukaryota</taxon>
        <taxon>Fungi</taxon>
        <taxon>Dikarya</taxon>
        <taxon>Ascomycota</taxon>
        <taxon>Pezizomycotina</taxon>
        <taxon>Sordariomycetes</taxon>
        <taxon>Xylariomycetidae</taxon>
        <taxon>Amphisphaeriales</taxon>
        <taxon>Apiosporaceae</taxon>
        <taxon>Apiospora</taxon>
    </lineage>
</organism>
<proteinExistence type="predicted"/>
<dbReference type="PANTHER" id="PTHR34706">
    <property type="entry name" value="SLR1338 PROTEIN"/>
    <property type="match status" value="1"/>
</dbReference>
<dbReference type="PANTHER" id="PTHR34706:SF1">
    <property type="entry name" value="VWFA DOMAIN-CONTAINING PROTEIN"/>
    <property type="match status" value="1"/>
</dbReference>
<dbReference type="Proteomes" id="UP001396898">
    <property type="component" value="Unassembled WGS sequence"/>
</dbReference>
<comment type="caution">
    <text evidence="2">The sequence shown here is derived from an EMBL/GenBank/DDBJ whole genome shotgun (WGS) entry which is preliminary data.</text>
</comment>
<dbReference type="Gene3D" id="1.10.510.10">
    <property type="entry name" value="Transferase(Phosphotransferase) domain 1"/>
    <property type="match status" value="1"/>
</dbReference>
<dbReference type="SUPFAM" id="SSF56112">
    <property type="entry name" value="Protein kinase-like (PK-like)"/>
    <property type="match status" value="1"/>
</dbReference>
<dbReference type="InterPro" id="IPR011009">
    <property type="entry name" value="Kinase-like_dom_sf"/>
</dbReference>
<reference evidence="2 3" key="1">
    <citation type="submission" date="2023-01" db="EMBL/GenBank/DDBJ databases">
        <title>Analysis of 21 Apiospora genomes using comparative genomics revels a genus with tremendous synthesis potential of carbohydrate active enzymes and secondary metabolites.</title>
        <authorList>
            <person name="Sorensen T."/>
        </authorList>
    </citation>
    <scope>NUCLEOTIDE SEQUENCE [LARGE SCALE GENOMIC DNA]</scope>
    <source>
        <strain evidence="2 3">CBS 20057</strain>
    </source>
</reference>
<evidence type="ECO:0000313" key="2">
    <source>
        <dbReference type="EMBL" id="KAK8008996.1"/>
    </source>
</evidence>
<dbReference type="EMBL" id="JAQQWI010000016">
    <property type="protein sequence ID" value="KAK8008996.1"/>
    <property type="molecule type" value="Genomic_DNA"/>
</dbReference>